<comment type="caution">
    <text evidence="2">The sequence shown here is derived from an EMBL/GenBank/DDBJ whole genome shotgun (WGS) entry which is preliminary data.</text>
</comment>
<dbReference type="PRINTS" id="PR00411">
    <property type="entry name" value="PNDRDTASEI"/>
</dbReference>
<gene>
    <name evidence="2" type="ORF">QTN89_25440</name>
</gene>
<name>A0ABT7PQP4_9BACT</name>
<protein>
    <submittedName>
        <fullName evidence="2">FAD-dependent monooxygenase</fullName>
    </submittedName>
</protein>
<dbReference type="SUPFAM" id="SSF51905">
    <property type="entry name" value="FAD/NAD(P)-binding domain"/>
    <property type="match status" value="1"/>
</dbReference>
<dbReference type="InterPro" id="IPR036188">
    <property type="entry name" value="FAD/NAD-bd_sf"/>
</dbReference>
<dbReference type="Gene3D" id="3.50.50.60">
    <property type="entry name" value="FAD/NAD(P)-binding domain"/>
    <property type="match status" value="1"/>
</dbReference>
<dbReference type="Pfam" id="PF01494">
    <property type="entry name" value="FAD_binding_3"/>
    <property type="match status" value="1"/>
</dbReference>
<dbReference type="InterPro" id="IPR050407">
    <property type="entry name" value="Geranylgeranyl_reductase"/>
</dbReference>
<evidence type="ECO:0000259" key="1">
    <source>
        <dbReference type="Pfam" id="PF01494"/>
    </source>
</evidence>
<evidence type="ECO:0000313" key="3">
    <source>
        <dbReference type="Proteomes" id="UP001239462"/>
    </source>
</evidence>
<sequence length="403" mass="43090">MIHDVQAKLDGLERHWECVVIGGGPAGAIAAICSAKAGLKTLLIERHALGKHKVCGACLNHRALRVLTSLGLHDAVRRLEGQSTHSFWLKGFGGELERRVPEGFAVSRSRLDRLLVTTAIEAGASVIDRVTATVEAPASSAADAQPNGTRGVRLNSVRQQNEIRIQAKAIVVADGLGHPSLKSTEFEERIAESSHVGIGAVVIDGRDSMPWVRPHTIHMAAASGGYAGLVLVEGGDVNLAAAVDPTFLRACGSPEKAFSALLGEAGFPSLPASTMSLGHRRQWRGTPSLSRSINRVASERVFVVGDASGYVEPFTGEGMAWAMHGGALVTRSVKIAVSGDLETAEADWAQDWRRQIYQSQRTCRRLAWLLRHPTVAKFGVSIAARFPGLTGRLIDQFDVELSA</sequence>
<keyword evidence="2" id="KW-0503">Monooxygenase</keyword>
<proteinExistence type="predicted"/>
<dbReference type="EMBL" id="JASZZN010000026">
    <property type="protein sequence ID" value="MDM4018823.1"/>
    <property type="molecule type" value="Genomic_DNA"/>
</dbReference>
<organism evidence="2 3">
    <name type="scientific">Roseiconus lacunae</name>
    <dbReference type="NCBI Taxonomy" id="2605694"/>
    <lineage>
        <taxon>Bacteria</taxon>
        <taxon>Pseudomonadati</taxon>
        <taxon>Planctomycetota</taxon>
        <taxon>Planctomycetia</taxon>
        <taxon>Pirellulales</taxon>
        <taxon>Pirellulaceae</taxon>
        <taxon>Roseiconus</taxon>
    </lineage>
</organism>
<dbReference type="InterPro" id="IPR002938">
    <property type="entry name" value="FAD-bd"/>
</dbReference>
<dbReference type="PANTHER" id="PTHR42685">
    <property type="entry name" value="GERANYLGERANYL DIPHOSPHATE REDUCTASE"/>
    <property type="match status" value="1"/>
</dbReference>
<keyword evidence="3" id="KW-1185">Reference proteome</keyword>
<accession>A0ABT7PQP4</accession>
<dbReference type="Proteomes" id="UP001239462">
    <property type="component" value="Unassembled WGS sequence"/>
</dbReference>
<keyword evidence="2" id="KW-0560">Oxidoreductase</keyword>
<dbReference type="PANTHER" id="PTHR42685:SF22">
    <property type="entry name" value="CONDITIONED MEDIUM FACTOR RECEPTOR 1"/>
    <property type="match status" value="1"/>
</dbReference>
<evidence type="ECO:0000313" key="2">
    <source>
        <dbReference type="EMBL" id="MDM4018823.1"/>
    </source>
</evidence>
<dbReference type="RefSeq" id="WP_289166787.1">
    <property type="nucleotide sequence ID" value="NZ_JASZZN010000026.1"/>
</dbReference>
<reference evidence="2 3" key="1">
    <citation type="submission" date="2023-06" db="EMBL/GenBank/DDBJ databases">
        <title>Roseiconus lacunae JC819 isolated from Gulf of Mannar region, Tamil Nadu.</title>
        <authorList>
            <person name="Pk S."/>
            <person name="Ch S."/>
            <person name="Ch V.R."/>
        </authorList>
    </citation>
    <scope>NUCLEOTIDE SEQUENCE [LARGE SCALE GENOMIC DNA]</scope>
    <source>
        <strain evidence="2 3">JC819</strain>
    </source>
</reference>
<feature type="domain" description="FAD-binding" evidence="1">
    <location>
        <begin position="18"/>
        <end position="329"/>
    </location>
</feature>
<dbReference type="GO" id="GO:0004497">
    <property type="term" value="F:monooxygenase activity"/>
    <property type="evidence" value="ECO:0007669"/>
    <property type="project" value="UniProtKB-KW"/>
</dbReference>
<dbReference type="PRINTS" id="PR00368">
    <property type="entry name" value="FADPNR"/>
</dbReference>